<name>A0A645BDV0_9ZZZZ</name>
<dbReference type="SUPFAM" id="SSF55811">
    <property type="entry name" value="Nudix"/>
    <property type="match status" value="1"/>
</dbReference>
<dbReference type="PROSITE" id="PS51462">
    <property type="entry name" value="NUDIX"/>
    <property type="match status" value="1"/>
</dbReference>
<dbReference type="InterPro" id="IPR020084">
    <property type="entry name" value="NUDIX_hydrolase_CS"/>
</dbReference>
<feature type="domain" description="Nudix hydrolase" evidence="3">
    <location>
        <begin position="1"/>
        <end position="113"/>
    </location>
</feature>
<dbReference type="CDD" id="cd03424">
    <property type="entry name" value="NUDIX_ADPRase_Nudt5_UGPPase_Nudt14"/>
    <property type="match status" value="1"/>
</dbReference>
<dbReference type="GO" id="GO:0005829">
    <property type="term" value="C:cytosol"/>
    <property type="evidence" value="ECO:0007669"/>
    <property type="project" value="TreeGrafter"/>
</dbReference>
<dbReference type="PROSITE" id="PS00893">
    <property type="entry name" value="NUDIX_BOX"/>
    <property type="match status" value="1"/>
</dbReference>
<dbReference type="GO" id="GO:0047631">
    <property type="term" value="F:ADP-ribose diphosphatase activity"/>
    <property type="evidence" value="ECO:0007669"/>
    <property type="project" value="UniProtKB-EC"/>
</dbReference>
<evidence type="ECO:0000256" key="2">
    <source>
        <dbReference type="ARBA" id="ARBA00022801"/>
    </source>
</evidence>
<organism evidence="4">
    <name type="scientific">bioreactor metagenome</name>
    <dbReference type="NCBI Taxonomy" id="1076179"/>
    <lineage>
        <taxon>unclassified sequences</taxon>
        <taxon>metagenomes</taxon>
        <taxon>ecological metagenomes</taxon>
    </lineage>
</organism>
<keyword evidence="2 4" id="KW-0378">Hydrolase</keyword>
<dbReference type="PANTHER" id="PTHR11839:SF18">
    <property type="entry name" value="NUDIX HYDROLASE DOMAIN-CONTAINING PROTEIN"/>
    <property type="match status" value="1"/>
</dbReference>
<evidence type="ECO:0000256" key="1">
    <source>
        <dbReference type="ARBA" id="ARBA00001946"/>
    </source>
</evidence>
<dbReference type="InterPro" id="IPR000086">
    <property type="entry name" value="NUDIX_hydrolase_dom"/>
</dbReference>
<dbReference type="GO" id="GO:0019693">
    <property type="term" value="P:ribose phosphate metabolic process"/>
    <property type="evidence" value="ECO:0007669"/>
    <property type="project" value="TreeGrafter"/>
</dbReference>
<dbReference type="PANTHER" id="PTHR11839">
    <property type="entry name" value="UDP/ADP-SUGAR PYROPHOSPHATASE"/>
    <property type="match status" value="1"/>
</dbReference>
<dbReference type="AlphaFoldDB" id="A0A645BDV0"/>
<sequence length="121" mass="14101">MLLVRQYRKAIEDFIYEVPAGIMNIAEEPDECALRELKEETGYEADIINSIFEFYTSPGFTNEKIYLFKAENLTFTSTKFDEDEFIETIAVSKDEAKKMVETGRINDSKTLIAMLYWINEN</sequence>
<dbReference type="EC" id="3.6.1.13" evidence="4"/>
<evidence type="ECO:0000313" key="4">
    <source>
        <dbReference type="EMBL" id="MPM63228.1"/>
    </source>
</evidence>
<comment type="cofactor">
    <cofactor evidence="1">
        <name>Mg(2+)</name>
        <dbReference type="ChEBI" id="CHEBI:18420"/>
    </cofactor>
</comment>
<reference evidence="4" key="1">
    <citation type="submission" date="2019-08" db="EMBL/GenBank/DDBJ databases">
        <authorList>
            <person name="Kucharzyk K."/>
            <person name="Murdoch R.W."/>
            <person name="Higgins S."/>
            <person name="Loffler F."/>
        </authorList>
    </citation>
    <scope>NUCLEOTIDE SEQUENCE</scope>
</reference>
<accession>A0A645BDV0</accession>
<gene>
    <name evidence="4" type="primary">nudF_10</name>
    <name evidence="4" type="ORF">SDC9_110108</name>
</gene>
<dbReference type="InterPro" id="IPR015797">
    <property type="entry name" value="NUDIX_hydrolase-like_dom_sf"/>
</dbReference>
<dbReference type="Pfam" id="PF00293">
    <property type="entry name" value="NUDIX"/>
    <property type="match status" value="1"/>
</dbReference>
<dbReference type="Gene3D" id="3.90.79.10">
    <property type="entry name" value="Nucleoside Triphosphate Pyrophosphohydrolase"/>
    <property type="match status" value="1"/>
</dbReference>
<protein>
    <submittedName>
        <fullName evidence="4">ADP-ribose pyrophosphatase</fullName>
        <ecNumber evidence="4">3.6.1.13</ecNumber>
    </submittedName>
</protein>
<proteinExistence type="predicted"/>
<comment type="caution">
    <text evidence="4">The sequence shown here is derived from an EMBL/GenBank/DDBJ whole genome shotgun (WGS) entry which is preliminary data.</text>
</comment>
<evidence type="ECO:0000259" key="3">
    <source>
        <dbReference type="PROSITE" id="PS51462"/>
    </source>
</evidence>
<dbReference type="EMBL" id="VSSQ01019289">
    <property type="protein sequence ID" value="MPM63228.1"/>
    <property type="molecule type" value="Genomic_DNA"/>
</dbReference>
<dbReference type="GO" id="GO:0006753">
    <property type="term" value="P:nucleoside phosphate metabolic process"/>
    <property type="evidence" value="ECO:0007669"/>
    <property type="project" value="TreeGrafter"/>
</dbReference>